<evidence type="ECO:0000313" key="1">
    <source>
        <dbReference type="EMBL" id="KAL3867320.1"/>
    </source>
</evidence>
<protein>
    <submittedName>
        <fullName evidence="1">Uncharacterized protein</fullName>
    </submittedName>
</protein>
<comment type="caution">
    <text evidence="1">The sequence shown here is derived from an EMBL/GenBank/DDBJ whole genome shotgun (WGS) entry which is preliminary data.</text>
</comment>
<proteinExistence type="predicted"/>
<name>A0ABD3W0C8_SINWO</name>
<gene>
    <name evidence="1" type="ORF">ACJMK2_044534</name>
</gene>
<reference evidence="1 2" key="1">
    <citation type="submission" date="2024-11" db="EMBL/GenBank/DDBJ databases">
        <title>Chromosome-level genome assembly of the freshwater bivalve Anodonta woodiana.</title>
        <authorList>
            <person name="Chen X."/>
        </authorList>
    </citation>
    <scope>NUCLEOTIDE SEQUENCE [LARGE SCALE GENOMIC DNA]</scope>
    <source>
        <strain evidence="1">MN2024</strain>
        <tissue evidence="1">Gills</tissue>
    </source>
</reference>
<sequence>MKDDISNELIAELDKMRKELHARDVKNAILQSDLDRYKEEEKKLSKDNLALRMSLKEKNNQLEDVKGHQLFLQKLLENSKCNKDKDNASAQCEAQTQITLADIVRMGKPLSETQTANMVNVGTAHNYGRIKWRKHLSDQTEYMEKNKGRHLQSTGSGEEVALILSSIPCSSTEELTVVEDNGERGYLHDHKYSALVNARNIDRERISPSAEKAATSSKDLDKGDRKIDVITTNRICIPQKRVRNSYVR</sequence>
<evidence type="ECO:0000313" key="2">
    <source>
        <dbReference type="Proteomes" id="UP001634394"/>
    </source>
</evidence>
<dbReference type="EMBL" id="JBJQND010000009">
    <property type="protein sequence ID" value="KAL3867320.1"/>
    <property type="molecule type" value="Genomic_DNA"/>
</dbReference>
<dbReference type="Proteomes" id="UP001634394">
    <property type="component" value="Unassembled WGS sequence"/>
</dbReference>
<accession>A0ABD3W0C8</accession>
<dbReference type="AlphaFoldDB" id="A0ABD3W0C8"/>
<organism evidence="1 2">
    <name type="scientific">Sinanodonta woodiana</name>
    <name type="common">Chinese pond mussel</name>
    <name type="synonym">Anodonta woodiana</name>
    <dbReference type="NCBI Taxonomy" id="1069815"/>
    <lineage>
        <taxon>Eukaryota</taxon>
        <taxon>Metazoa</taxon>
        <taxon>Spiralia</taxon>
        <taxon>Lophotrochozoa</taxon>
        <taxon>Mollusca</taxon>
        <taxon>Bivalvia</taxon>
        <taxon>Autobranchia</taxon>
        <taxon>Heteroconchia</taxon>
        <taxon>Palaeoheterodonta</taxon>
        <taxon>Unionida</taxon>
        <taxon>Unionoidea</taxon>
        <taxon>Unionidae</taxon>
        <taxon>Unioninae</taxon>
        <taxon>Sinanodonta</taxon>
    </lineage>
</organism>
<keyword evidence="2" id="KW-1185">Reference proteome</keyword>